<dbReference type="EMBL" id="BAABLX010000003">
    <property type="protein sequence ID" value="GAA4930546.1"/>
    <property type="molecule type" value="Genomic_DNA"/>
</dbReference>
<organism evidence="3 4">
    <name type="scientific">Halioxenophilus aromaticivorans</name>
    <dbReference type="NCBI Taxonomy" id="1306992"/>
    <lineage>
        <taxon>Bacteria</taxon>
        <taxon>Pseudomonadati</taxon>
        <taxon>Pseudomonadota</taxon>
        <taxon>Gammaproteobacteria</taxon>
        <taxon>Alteromonadales</taxon>
        <taxon>Alteromonadaceae</taxon>
        <taxon>Halioxenophilus</taxon>
    </lineage>
</organism>
<protein>
    <submittedName>
        <fullName evidence="3">Alpha/beta hydrolase</fullName>
    </submittedName>
</protein>
<reference evidence="4" key="1">
    <citation type="journal article" date="2019" name="Int. J. Syst. Evol. Microbiol.">
        <title>The Global Catalogue of Microorganisms (GCM) 10K type strain sequencing project: providing services to taxonomists for standard genome sequencing and annotation.</title>
        <authorList>
            <consortium name="The Broad Institute Genomics Platform"/>
            <consortium name="The Broad Institute Genome Sequencing Center for Infectious Disease"/>
            <person name="Wu L."/>
            <person name="Ma J."/>
        </authorList>
    </citation>
    <scope>NUCLEOTIDE SEQUENCE [LARGE SCALE GENOMIC DNA]</scope>
    <source>
        <strain evidence="4">JCM 19134</strain>
    </source>
</reference>
<dbReference type="InterPro" id="IPR050300">
    <property type="entry name" value="GDXG_lipolytic_enzyme"/>
</dbReference>
<dbReference type="RefSeq" id="WP_345415998.1">
    <property type="nucleotide sequence ID" value="NZ_AP031496.1"/>
</dbReference>
<evidence type="ECO:0000313" key="3">
    <source>
        <dbReference type="EMBL" id="GAA4930546.1"/>
    </source>
</evidence>
<dbReference type="PANTHER" id="PTHR48081:SF8">
    <property type="entry name" value="ALPHA_BETA HYDROLASE FOLD-3 DOMAIN-CONTAINING PROTEIN-RELATED"/>
    <property type="match status" value="1"/>
</dbReference>
<evidence type="ECO:0000313" key="4">
    <source>
        <dbReference type="Proteomes" id="UP001409585"/>
    </source>
</evidence>
<dbReference type="AlphaFoldDB" id="A0AAV3TWS5"/>
<dbReference type="Proteomes" id="UP001409585">
    <property type="component" value="Unassembled WGS sequence"/>
</dbReference>
<dbReference type="InterPro" id="IPR013094">
    <property type="entry name" value="AB_hydrolase_3"/>
</dbReference>
<keyword evidence="1 3" id="KW-0378">Hydrolase</keyword>
<evidence type="ECO:0000259" key="2">
    <source>
        <dbReference type="Pfam" id="PF07859"/>
    </source>
</evidence>
<sequence length="326" mass="34977">MAKNSPYISQQLIAQELRPALAQLPSTSLSTRNLPKVRNAIRQATQLQLGNVPAELLEVDCQSIRLPSDFGGPDIPALMYTPKNRGTNLPVALHFHGGGYILGEPGVNDTQNRTLAKTLGCVVVSVAYRLAPEHPYPSALQDGLSALNWLHSNAQCLAIDPSRIALIGESAGAGLAAAIALHSRGSLPHPVKHLLLDAPMLDDRSQHLSVSHPYCGEYSWTAQNNHFAWRAYLAAEPGGESAPEGAVPARETDLSGMPATFLIVGALDLFLNENLVFGNRLIQCGVPVELHVIPGAFHAYGIAGPEAPQVKQTHALKYQALTRAWQ</sequence>
<dbReference type="SUPFAM" id="SSF53474">
    <property type="entry name" value="alpha/beta-Hydrolases"/>
    <property type="match status" value="1"/>
</dbReference>
<evidence type="ECO:0000256" key="1">
    <source>
        <dbReference type="ARBA" id="ARBA00022801"/>
    </source>
</evidence>
<feature type="domain" description="Alpha/beta hydrolase fold-3" evidence="2">
    <location>
        <begin position="93"/>
        <end position="300"/>
    </location>
</feature>
<dbReference type="InterPro" id="IPR029058">
    <property type="entry name" value="AB_hydrolase_fold"/>
</dbReference>
<comment type="caution">
    <text evidence="3">The sequence shown here is derived from an EMBL/GenBank/DDBJ whole genome shotgun (WGS) entry which is preliminary data.</text>
</comment>
<dbReference type="Gene3D" id="3.40.50.1820">
    <property type="entry name" value="alpha/beta hydrolase"/>
    <property type="match status" value="1"/>
</dbReference>
<proteinExistence type="predicted"/>
<dbReference type="GO" id="GO:0016787">
    <property type="term" value="F:hydrolase activity"/>
    <property type="evidence" value="ECO:0007669"/>
    <property type="project" value="UniProtKB-KW"/>
</dbReference>
<gene>
    <name evidence="3" type="ORF">GCM10025791_03060</name>
</gene>
<name>A0AAV3TWS5_9ALTE</name>
<dbReference type="PANTHER" id="PTHR48081">
    <property type="entry name" value="AB HYDROLASE SUPERFAMILY PROTEIN C4A8.06C"/>
    <property type="match status" value="1"/>
</dbReference>
<accession>A0AAV3TWS5</accession>
<dbReference type="Pfam" id="PF07859">
    <property type="entry name" value="Abhydrolase_3"/>
    <property type="match status" value="1"/>
</dbReference>
<keyword evidence="4" id="KW-1185">Reference proteome</keyword>